<evidence type="ECO:0000313" key="29">
    <source>
        <dbReference type="Proteomes" id="UP000261540"/>
    </source>
</evidence>
<comment type="catalytic activity">
    <reaction evidence="20">
        <text>oxaloacetate(out) + phosphate(in) + H(+)(in) = oxaloacetate(in) + phosphate(out) + H(+)(out)</text>
        <dbReference type="Rhea" id="RHEA:73303"/>
        <dbReference type="ChEBI" id="CHEBI:15378"/>
        <dbReference type="ChEBI" id="CHEBI:16452"/>
        <dbReference type="ChEBI" id="CHEBI:43474"/>
    </reaction>
</comment>
<evidence type="ECO:0000256" key="8">
    <source>
        <dbReference type="ARBA" id="ARBA00023128"/>
    </source>
</evidence>
<evidence type="ECO:0000256" key="13">
    <source>
        <dbReference type="ARBA" id="ARBA00036616"/>
    </source>
</evidence>
<sequence length="332" mass="36153">MTDSRAPCVSQQVRMVGLKPSEVPPPLGVKILSAGMAGCIADLVTFPLDTAKVRLQIQGEKAAAGAAKDIRYRGVFGTISTMVRTEGPRSLYNGLVAGLHRQMAFASIRIGFYDSVKHLYTGGRDNPGVGTRILAGCTTGAMAVSIAQPTDVVKVRFQAQLNLQGVDRRYSGALKAYGKIFREEGLRGLWKGTLPNITRNALVNCTELVTYDIIKEAILNHKLMSDNLPCHFVSAFGAGFCTTVIASPVDVVKTRYMNSPPGQYTSAINCAWTMLTKEGPTAFYKGFVPSFLRLGSWNIVMFVSFEQLKRAMMVSRNKAETSDSTPKRKEPV</sequence>
<evidence type="ECO:0000256" key="20">
    <source>
        <dbReference type="ARBA" id="ARBA00050345"/>
    </source>
</evidence>
<evidence type="ECO:0000256" key="3">
    <source>
        <dbReference type="ARBA" id="ARBA00022448"/>
    </source>
</evidence>
<evidence type="ECO:0000256" key="10">
    <source>
        <dbReference type="ARBA" id="ARBA00024167"/>
    </source>
</evidence>
<comment type="subcellular location">
    <subcellularLocation>
        <location evidence="1">Mitochondrion inner membrane</location>
        <topology evidence="1">Multi-pass membrane protein</topology>
    </subcellularLocation>
</comment>
<dbReference type="GO" id="GO:0005743">
    <property type="term" value="C:mitochondrial inner membrane"/>
    <property type="evidence" value="ECO:0007669"/>
    <property type="project" value="UniProtKB-SubCell"/>
</dbReference>
<dbReference type="STRING" id="1676925.ENSPKIP00000036549"/>
<dbReference type="Gene3D" id="1.50.40.10">
    <property type="entry name" value="Mitochondrial carrier domain"/>
    <property type="match status" value="1"/>
</dbReference>
<comment type="similarity">
    <text evidence="2 27">Belongs to the mitochondrial carrier (TC 2.A.29) family.</text>
</comment>
<comment type="subunit">
    <text evidence="15">Homotetramer. Adopts an asymmetrical dimer of dimers functional form.</text>
</comment>
<evidence type="ECO:0000256" key="26">
    <source>
        <dbReference type="PROSITE-ProRule" id="PRU00282"/>
    </source>
</evidence>
<evidence type="ECO:0000256" key="22">
    <source>
        <dbReference type="ARBA" id="ARBA00051520"/>
    </source>
</evidence>
<keyword evidence="29" id="KW-1185">Reference proteome</keyword>
<comment type="catalytic activity">
    <reaction evidence="12">
        <text>L-aspartate(out) = L-aspartate(in)</text>
        <dbReference type="Rhea" id="RHEA:66332"/>
        <dbReference type="ChEBI" id="CHEBI:29991"/>
    </reaction>
</comment>
<reference evidence="28" key="2">
    <citation type="submission" date="2025-09" db="UniProtKB">
        <authorList>
            <consortium name="Ensembl"/>
        </authorList>
    </citation>
    <scope>IDENTIFICATION</scope>
</reference>
<keyword evidence="4 26" id="KW-0812">Transmembrane</keyword>
<evidence type="ECO:0000256" key="16">
    <source>
        <dbReference type="ARBA" id="ARBA00042368"/>
    </source>
</evidence>
<comment type="catalytic activity">
    <reaction evidence="21">
        <text>sulfate(out) + phosphate(in) + H(+)(in) = sulfate(in) + phosphate(out) + H(+)(out)</text>
        <dbReference type="Rhea" id="RHEA:73391"/>
        <dbReference type="ChEBI" id="CHEBI:15378"/>
        <dbReference type="ChEBI" id="CHEBI:16189"/>
        <dbReference type="ChEBI" id="CHEBI:43474"/>
    </reaction>
</comment>
<dbReference type="GO" id="GO:0071391">
    <property type="term" value="P:cellular response to estrogen stimulus"/>
    <property type="evidence" value="ECO:0007669"/>
    <property type="project" value="Ensembl"/>
</dbReference>
<keyword evidence="8" id="KW-0496">Mitochondrion</keyword>
<evidence type="ECO:0000256" key="27">
    <source>
        <dbReference type="RuleBase" id="RU000488"/>
    </source>
</evidence>
<name>A0A3B3T0Z1_9TELE</name>
<keyword evidence="9 26" id="KW-0472">Membrane</keyword>
<evidence type="ECO:0000256" key="21">
    <source>
        <dbReference type="ARBA" id="ARBA00050909"/>
    </source>
</evidence>
<evidence type="ECO:0000256" key="11">
    <source>
        <dbReference type="ARBA" id="ARBA00024169"/>
    </source>
</evidence>
<dbReference type="InterPro" id="IPR002067">
    <property type="entry name" value="MCP"/>
</dbReference>
<dbReference type="GeneTree" id="ENSGT00940000160382"/>
<keyword evidence="3 27" id="KW-0813">Transport</keyword>
<evidence type="ECO:0000256" key="4">
    <source>
        <dbReference type="ARBA" id="ARBA00022692"/>
    </source>
</evidence>
<organism evidence="28 29">
    <name type="scientific">Paramormyrops kingsleyae</name>
    <dbReference type="NCBI Taxonomy" id="1676925"/>
    <lineage>
        <taxon>Eukaryota</taxon>
        <taxon>Metazoa</taxon>
        <taxon>Chordata</taxon>
        <taxon>Craniata</taxon>
        <taxon>Vertebrata</taxon>
        <taxon>Euteleostomi</taxon>
        <taxon>Actinopterygii</taxon>
        <taxon>Neopterygii</taxon>
        <taxon>Teleostei</taxon>
        <taxon>Osteoglossocephala</taxon>
        <taxon>Osteoglossomorpha</taxon>
        <taxon>Osteoglossiformes</taxon>
        <taxon>Mormyridae</taxon>
        <taxon>Paramormyrops</taxon>
    </lineage>
</organism>
<dbReference type="PRINTS" id="PR00784">
    <property type="entry name" value="MTUNCOUPLING"/>
</dbReference>
<feature type="repeat" description="Solcar" evidence="26">
    <location>
        <begin position="29"/>
        <end position="119"/>
    </location>
</feature>
<protein>
    <recommendedName>
        <fullName evidence="25">Dicarboxylate carrier UCP2</fullName>
    </recommendedName>
    <alternativeName>
        <fullName evidence="17">Mitochondrial uncoupling protein 2</fullName>
    </alternativeName>
    <alternativeName>
        <fullName evidence="16">Solute carrier family 25 member 8</fullName>
    </alternativeName>
</protein>
<comment type="function">
    <text evidence="24">Antiporter that exports dicarboxylate intermediates of the Krebs cycle in exchange for phosphate plus a proton across the inner membrane of mitochondria, a process driven by mitochondrial motive force with an overall impact on glycolysis, glutaminolysis and glutathione-dependent redox balance. Continuous export of oxaloacetate and related four-carbon dicarboxylates from mitochondrial matrix into the cytosol negatively regulates the oxidation of acetyl-CoA substrates via the Krebs cycle, lowering the ATP/ADP ratio and reactive oxygen species (ROS) production. May mediate inducible proton entry into the mitochondrial matrix affecting ATP turnover as a protection mechanism against oxidative stress. The proton currents are most likely associated with fatty acid flipping across the inner membrane of mitochondria in a metabolic process regulated by free fatty acids and purine nucleotides.</text>
</comment>
<comment type="catalytic activity">
    <reaction evidence="18">
        <text>a long-chain fatty acid(out) = a long-chain fatty acid(in)</text>
        <dbReference type="Rhea" id="RHEA:39283"/>
        <dbReference type="ChEBI" id="CHEBI:57560"/>
    </reaction>
</comment>
<dbReference type="SUPFAM" id="SSF103506">
    <property type="entry name" value="Mitochondrial carrier"/>
    <property type="match status" value="1"/>
</dbReference>
<dbReference type="PROSITE" id="PS50920">
    <property type="entry name" value="SOLCAR"/>
    <property type="match status" value="3"/>
</dbReference>
<comment type="catalytic activity">
    <reaction evidence="14">
        <text>(S)-malate(out) = (S)-malate(in)</text>
        <dbReference type="Rhea" id="RHEA:74555"/>
        <dbReference type="ChEBI" id="CHEBI:15589"/>
    </reaction>
</comment>
<evidence type="ECO:0000256" key="17">
    <source>
        <dbReference type="ARBA" id="ARBA00042647"/>
    </source>
</evidence>
<comment type="catalytic activity">
    <reaction evidence="11">
        <text>H(+)(in) = H(+)(out)</text>
        <dbReference type="Rhea" id="RHEA:34979"/>
        <dbReference type="ChEBI" id="CHEBI:15378"/>
    </reaction>
</comment>
<evidence type="ECO:0000256" key="23">
    <source>
        <dbReference type="ARBA" id="ARBA00052608"/>
    </source>
</evidence>
<evidence type="ECO:0000256" key="14">
    <source>
        <dbReference type="ARBA" id="ARBA00036759"/>
    </source>
</evidence>
<evidence type="ECO:0000256" key="5">
    <source>
        <dbReference type="ARBA" id="ARBA00022737"/>
    </source>
</evidence>
<reference evidence="28" key="1">
    <citation type="submission" date="2025-08" db="UniProtKB">
        <authorList>
            <consortium name="Ensembl"/>
        </authorList>
    </citation>
    <scope>IDENTIFICATION</scope>
</reference>
<evidence type="ECO:0000256" key="18">
    <source>
        <dbReference type="ARBA" id="ARBA00044461"/>
    </source>
</evidence>
<evidence type="ECO:0000256" key="9">
    <source>
        <dbReference type="ARBA" id="ARBA00023136"/>
    </source>
</evidence>
<evidence type="ECO:0000256" key="15">
    <source>
        <dbReference type="ARBA" id="ARBA00038614"/>
    </source>
</evidence>
<dbReference type="Proteomes" id="UP000261540">
    <property type="component" value="Unplaced"/>
</dbReference>
<proteinExistence type="inferred from homology"/>
<keyword evidence="7" id="KW-1133">Transmembrane helix</keyword>
<dbReference type="Ensembl" id="ENSPKIT00000017496.1">
    <property type="protein sequence ID" value="ENSPKIP00000036549.1"/>
    <property type="gene ID" value="ENSPKIG00000015063.1"/>
</dbReference>
<evidence type="ECO:0000256" key="25">
    <source>
        <dbReference type="ARBA" id="ARBA00074760"/>
    </source>
</evidence>
<evidence type="ECO:0000313" key="28">
    <source>
        <dbReference type="Ensembl" id="ENSPKIP00000036549.1"/>
    </source>
</evidence>
<evidence type="ECO:0000256" key="1">
    <source>
        <dbReference type="ARBA" id="ARBA00004448"/>
    </source>
</evidence>
<evidence type="ECO:0000256" key="7">
    <source>
        <dbReference type="ARBA" id="ARBA00022989"/>
    </source>
</evidence>
<comment type="catalytic activity">
    <reaction evidence="13">
        <text>phosphate(in) = phosphate(out)</text>
        <dbReference type="Rhea" id="RHEA:32823"/>
        <dbReference type="ChEBI" id="CHEBI:43474"/>
    </reaction>
</comment>
<comment type="catalytic activity">
    <reaction evidence="19">
        <text>(S)-malate(out) + phosphate(in) + H(+)(in) = (S)-malate(in) + phosphate(out) + H(+)(out)</text>
        <dbReference type="Rhea" id="RHEA:73299"/>
        <dbReference type="ChEBI" id="CHEBI:15378"/>
        <dbReference type="ChEBI" id="CHEBI:15589"/>
        <dbReference type="ChEBI" id="CHEBI:43474"/>
    </reaction>
</comment>
<dbReference type="Pfam" id="PF00153">
    <property type="entry name" value="Mito_carr"/>
    <property type="match status" value="3"/>
</dbReference>
<comment type="catalytic activity">
    <reaction evidence="10">
        <text>chloride(in) = chloride(out)</text>
        <dbReference type="Rhea" id="RHEA:29823"/>
        <dbReference type="ChEBI" id="CHEBI:17996"/>
    </reaction>
</comment>
<accession>A0A3B3T0Z1</accession>
<dbReference type="InterPro" id="IPR023395">
    <property type="entry name" value="MCP_dom_sf"/>
</dbReference>
<evidence type="ECO:0000256" key="12">
    <source>
        <dbReference type="ARBA" id="ARBA00035830"/>
    </source>
</evidence>
<dbReference type="AlphaFoldDB" id="A0A3B3T0Z1"/>
<evidence type="ECO:0000256" key="24">
    <source>
        <dbReference type="ARBA" id="ARBA00054589"/>
    </source>
</evidence>
<dbReference type="GO" id="GO:0055085">
    <property type="term" value="P:transmembrane transport"/>
    <property type="evidence" value="ECO:0007669"/>
    <property type="project" value="InterPro"/>
</dbReference>
<comment type="catalytic activity">
    <reaction evidence="22">
        <text>malonate(out) + phosphate(in) + H(+)(in) = malonate(in) + phosphate(out) + H(+)(out)</text>
        <dbReference type="Rhea" id="RHEA:73387"/>
        <dbReference type="ChEBI" id="CHEBI:15378"/>
        <dbReference type="ChEBI" id="CHEBI:15792"/>
        <dbReference type="ChEBI" id="CHEBI:43474"/>
    </reaction>
</comment>
<evidence type="ECO:0000256" key="2">
    <source>
        <dbReference type="ARBA" id="ARBA00006375"/>
    </source>
</evidence>
<evidence type="ECO:0000256" key="19">
    <source>
        <dbReference type="ARBA" id="ARBA00050147"/>
    </source>
</evidence>
<keyword evidence="6" id="KW-0999">Mitochondrion inner membrane</keyword>
<dbReference type="InterPro" id="IPR018108">
    <property type="entry name" value="MCP_transmembrane"/>
</dbReference>
<evidence type="ECO:0000256" key="6">
    <source>
        <dbReference type="ARBA" id="ARBA00022792"/>
    </source>
</evidence>
<comment type="catalytic activity">
    <reaction evidence="23">
        <text>L-aspartate(out) + phosphate(in) + H(+)(in) = L-aspartate(in) + phosphate(out) + H(+)(out)</text>
        <dbReference type="Rhea" id="RHEA:73307"/>
        <dbReference type="ChEBI" id="CHEBI:15378"/>
        <dbReference type="ChEBI" id="CHEBI:29991"/>
        <dbReference type="ChEBI" id="CHEBI:43474"/>
    </reaction>
</comment>
<feature type="repeat" description="Solcar" evidence="26">
    <location>
        <begin position="127"/>
        <end position="217"/>
    </location>
</feature>
<feature type="repeat" description="Solcar" evidence="26">
    <location>
        <begin position="226"/>
        <end position="311"/>
    </location>
</feature>
<dbReference type="FunFam" id="1.50.40.10:FF:000008">
    <property type="entry name" value="Mitochondrial uncoupling protein 2"/>
    <property type="match status" value="1"/>
</dbReference>
<keyword evidence="5" id="KW-0677">Repeat</keyword>